<feature type="chain" id="PRO_5027596784" evidence="8">
    <location>
        <begin position="20"/>
        <end position="641"/>
    </location>
</feature>
<evidence type="ECO:0000256" key="3">
    <source>
        <dbReference type="ARBA" id="ARBA00023001"/>
    </source>
</evidence>
<keyword evidence="5" id="KW-0326">Glycosidase</keyword>
<keyword evidence="2" id="KW-0378">Hydrolase</keyword>
<evidence type="ECO:0000256" key="7">
    <source>
        <dbReference type="SAM" id="MobiDB-lite"/>
    </source>
</evidence>
<dbReference type="InParanoid" id="A0A6P7GQD6"/>
<dbReference type="InterPro" id="IPR027390">
    <property type="entry name" value="Endoglucanase_F_dom3"/>
</dbReference>
<dbReference type="SUPFAM" id="SSF48208">
    <property type="entry name" value="Six-hairpin glycosidases"/>
    <property type="match status" value="1"/>
</dbReference>
<dbReference type="PRINTS" id="PR00844">
    <property type="entry name" value="GLHYDRLASE48"/>
</dbReference>
<organism evidence="9">
    <name type="scientific">Diabrotica virgifera virgifera</name>
    <name type="common">western corn rootworm</name>
    <dbReference type="NCBI Taxonomy" id="50390"/>
    <lineage>
        <taxon>Eukaryota</taxon>
        <taxon>Metazoa</taxon>
        <taxon>Ecdysozoa</taxon>
        <taxon>Arthropoda</taxon>
        <taxon>Hexapoda</taxon>
        <taxon>Insecta</taxon>
        <taxon>Pterygota</taxon>
        <taxon>Neoptera</taxon>
        <taxon>Endopterygota</taxon>
        <taxon>Coleoptera</taxon>
        <taxon>Polyphaga</taxon>
        <taxon>Cucujiformia</taxon>
        <taxon>Chrysomeloidea</taxon>
        <taxon>Chrysomelidae</taxon>
        <taxon>Galerucinae</taxon>
        <taxon>Diabroticina</taxon>
        <taxon>Diabroticites</taxon>
        <taxon>Diabrotica</taxon>
    </lineage>
</organism>
<dbReference type="InterPro" id="IPR008928">
    <property type="entry name" value="6-hairpin_glycosidase_sf"/>
</dbReference>
<evidence type="ECO:0000256" key="1">
    <source>
        <dbReference type="ARBA" id="ARBA00022729"/>
    </source>
</evidence>
<keyword evidence="1 8" id="KW-0732">Signal</keyword>
<dbReference type="Gene3D" id="1.50.10.10">
    <property type="match status" value="1"/>
</dbReference>
<dbReference type="InterPro" id="IPR000556">
    <property type="entry name" value="Glyco_hydro_48F"/>
</dbReference>
<sequence>MTPLHLLVLAVIIMNHASCESVYKQRFLEQYNKMHDPNNGYFSSKGIPYHAVETLVVESSDYGHETTSEAHSYYIWLEAMYGGITNNFSRFNEAWEIMEKYIIPVHESQPNTNLYNPSHPAGYGPEQEYPEDYPVGPVDPPAPVGIDPLYQELVDTYGTSDIYAMHWLTDVDNVYGFGNSPGNCELGPNEPGPSFINTYQRGPRENAWKTIPQPTCDSHKYGGPEGFGPLFSTGDHAPNWKYSVAPDADARAIAAAFWASRWATKSGHLSEITDTLQKAGKLGDYLRYCFFDQNFKRIGNCIDPYKCPGGTGKDSAHYLLGWYFGWGGSISSEYGYSWRIGDGVAHFGYQNPMAAYALINEPNMTPKGATAVEDWQISLDRQLELYDYLQSVEGAFAGGVSNSWNGRYEQPPEELMDNTFHGMFYNWAPVAYDPPSNQWFGMQPWSTDRLAQYYYITGDDKAKKILDKWVSWIIANTYFEGDDYRIPSTLDWVGVPPNVHCKVVYYGNGVGPAAATARTLSYYAARANHAEAKNLAKKILDSLWNLHRTPLGIAVEEQPEIHFNQSVYVPKDFHGVYPNGDVIDSDSTFISMRSFYKNDPQWNKIESYMNGGPAPKFTYHRFWDQTDVALGFGVYGLLFDE</sequence>
<evidence type="ECO:0000313" key="9">
    <source>
        <dbReference type="RefSeq" id="XP_028152111.1"/>
    </source>
</evidence>
<dbReference type="InterPro" id="IPR023309">
    <property type="entry name" value="Endo-1-4-beta-glucanase_dom2"/>
</dbReference>
<protein>
    <submittedName>
        <fullName evidence="9">Uncharacterized protein LOC114345494</fullName>
    </submittedName>
</protein>
<evidence type="ECO:0000256" key="8">
    <source>
        <dbReference type="SAM" id="SignalP"/>
    </source>
</evidence>
<dbReference type="RefSeq" id="XP_028152111.1">
    <property type="nucleotide sequence ID" value="XM_028296310.1"/>
</dbReference>
<dbReference type="Gene3D" id="2.170.160.10">
    <property type="entry name" value="Endo-1,4-beta-glucanase f. Domain 2"/>
    <property type="match status" value="1"/>
</dbReference>
<dbReference type="GO" id="GO:0008810">
    <property type="term" value="F:cellulase activity"/>
    <property type="evidence" value="ECO:0007669"/>
    <property type="project" value="InterPro"/>
</dbReference>
<evidence type="ECO:0000256" key="6">
    <source>
        <dbReference type="ARBA" id="ARBA00023326"/>
    </source>
</evidence>
<dbReference type="Gene3D" id="4.10.870.10">
    <property type="entry name" value="Endo-1,4-beta-glucanase f. Domain 3"/>
    <property type="match status" value="1"/>
</dbReference>
<dbReference type="Pfam" id="PF02011">
    <property type="entry name" value="Glyco_hydro_48"/>
    <property type="match status" value="1"/>
</dbReference>
<evidence type="ECO:0000256" key="4">
    <source>
        <dbReference type="ARBA" id="ARBA00023277"/>
    </source>
</evidence>
<gene>
    <name evidence="9" type="primary">LOC114345494</name>
</gene>
<keyword evidence="4" id="KW-0119">Carbohydrate metabolism</keyword>
<dbReference type="InterPro" id="IPR012341">
    <property type="entry name" value="6hp_glycosidase-like_sf"/>
</dbReference>
<name>A0A6P7GQD6_DIAVI</name>
<accession>A0A6P7GQD6</accession>
<keyword evidence="6" id="KW-0624">Polysaccharide degradation</keyword>
<feature type="signal peptide" evidence="8">
    <location>
        <begin position="1"/>
        <end position="19"/>
    </location>
</feature>
<dbReference type="AlphaFoldDB" id="A0A6P7GQD6"/>
<evidence type="ECO:0000256" key="5">
    <source>
        <dbReference type="ARBA" id="ARBA00023295"/>
    </source>
</evidence>
<evidence type="ECO:0000256" key="2">
    <source>
        <dbReference type="ARBA" id="ARBA00022801"/>
    </source>
</evidence>
<proteinExistence type="predicted"/>
<feature type="region of interest" description="Disordered" evidence="7">
    <location>
        <begin position="116"/>
        <end position="140"/>
    </location>
</feature>
<dbReference type="GO" id="GO:0030245">
    <property type="term" value="P:cellulose catabolic process"/>
    <property type="evidence" value="ECO:0007669"/>
    <property type="project" value="UniProtKB-KW"/>
</dbReference>
<reference evidence="9" key="1">
    <citation type="submission" date="2025-08" db="UniProtKB">
        <authorList>
            <consortium name="RefSeq"/>
        </authorList>
    </citation>
    <scope>IDENTIFICATION</scope>
    <source>
        <tissue evidence="9">Whole insect</tissue>
    </source>
</reference>
<keyword evidence="3" id="KW-0136">Cellulose degradation</keyword>